<dbReference type="Proteomes" id="UP000054032">
    <property type="component" value="Unassembled WGS sequence"/>
</dbReference>
<reference evidence="2 3" key="1">
    <citation type="journal article" date="2013" name="PLoS Genet.">
        <title>Comparative genome structure, secondary metabolite, and effector coding capacity across Cochliobolus pathogens.</title>
        <authorList>
            <person name="Condon B.J."/>
            <person name="Leng Y."/>
            <person name="Wu D."/>
            <person name="Bushley K.E."/>
            <person name="Ohm R.A."/>
            <person name="Otillar R."/>
            <person name="Martin J."/>
            <person name="Schackwitz W."/>
            <person name="Grimwood J."/>
            <person name="MohdZainudin N."/>
            <person name="Xue C."/>
            <person name="Wang R."/>
            <person name="Manning V.A."/>
            <person name="Dhillon B."/>
            <person name="Tu Z.J."/>
            <person name="Steffenson B.J."/>
            <person name="Salamov A."/>
            <person name="Sun H."/>
            <person name="Lowry S."/>
            <person name="LaButti K."/>
            <person name="Han J."/>
            <person name="Copeland A."/>
            <person name="Lindquist E."/>
            <person name="Barry K."/>
            <person name="Schmutz J."/>
            <person name="Baker S.E."/>
            <person name="Ciuffetti L.M."/>
            <person name="Grigoriev I.V."/>
            <person name="Zhong S."/>
            <person name="Turgeon B.G."/>
        </authorList>
    </citation>
    <scope>NUCLEOTIDE SEQUENCE [LARGE SCALE GENOMIC DNA]</scope>
    <source>
        <strain evidence="2 3">ATCC 44560</strain>
    </source>
</reference>
<dbReference type="eggNOG" id="ENOG502SZI1">
    <property type="taxonomic scope" value="Eukaryota"/>
</dbReference>
<evidence type="ECO:0000313" key="3">
    <source>
        <dbReference type="Proteomes" id="UP000054032"/>
    </source>
</evidence>
<name>W6ZFK3_COCMI</name>
<dbReference type="RefSeq" id="XP_007684790.1">
    <property type="nucleotide sequence ID" value="XM_007686600.1"/>
</dbReference>
<feature type="region of interest" description="Disordered" evidence="1">
    <location>
        <begin position="211"/>
        <end position="235"/>
    </location>
</feature>
<dbReference type="OrthoDB" id="4364842at2759"/>
<keyword evidence="3" id="KW-1185">Reference proteome</keyword>
<feature type="non-terminal residue" evidence="2">
    <location>
        <position position="256"/>
    </location>
</feature>
<dbReference type="AlphaFoldDB" id="W6ZFK3"/>
<sequence>MSTHTVCSDIILQGQSNWELWIFIVKRIAEAGDVWEYIDPNKPANPLQKPVQPTRPEPTIQQELLYHIKDKATVHDQIKTLQELFSPTTSDMEYRVQKDYEAAKVLHARRSNVEDWCNEFLTAYSRAKQLNLPEVHGFRAHKDLIRAIKQIDAAYAASASLDIFKAEEDWNTDRSKPIPHQSQLSTVLAEYLRYHRTTYSRKANIHGGAFGVTMNGQPSPYNNKKRSRDSENKPAKPCLCGDSHFWGQCPYIDTAL</sequence>
<protein>
    <submittedName>
        <fullName evidence="2">Uncharacterized protein</fullName>
    </submittedName>
</protein>
<dbReference type="KEGG" id="bor:COCMIDRAFT_60777"/>
<dbReference type="EMBL" id="KI963938">
    <property type="protein sequence ID" value="EUC48800.1"/>
    <property type="molecule type" value="Genomic_DNA"/>
</dbReference>
<evidence type="ECO:0000313" key="2">
    <source>
        <dbReference type="EMBL" id="EUC48800.1"/>
    </source>
</evidence>
<evidence type="ECO:0000256" key="1">
    <source>
        <dbReference type="SAM" id="MobiDB-lite"/>
    </source>
</evidence>
<organism evidence="2 3">
    <name type="scientific">Bipolaris oryzae ATCC 44560</name>
    <dbReference type="NCBI Taxonomy" id="930090"/>
    <lineage>
        <taxon>Eukaryota</taxon>
        <taxon>Fungi</taxon>
        <taxon>Dikarya</taxon>
        <taxon>Ascomycota</taxon>
        <taxon>Pezizomycotina</taxon>
        <taxon>Dothideomycetes</taxon>
        <taxon>Pleosporomycetidae</taxon>
        <taxon>Pleosporales</taxon>
        <taxon>Pleosporineae</taxon>
        <taxon>Pleosporaceae</taxon>
        <taxon>Bipolaris</taxon>
    </lineage>
</organism>
<accession>W6ZFK3</accession>
<dbReference type="GeneID" id="19124824"/>
<gene>
    <name evidence="2" type="ORF">COCMIDRAFT_60777</name>
</gene>
<proteinExistence type="predicted"/>
<dbReference type="HOGENOM" id="CLU_065420_0_0_1"/>
<dbReference type="STRING" id="930090.W6ZFK3"/>